<reference evidence="2 3" key="2">
    <citation type="submission" date="2018-11" db="EMBL/GenBank/DDBJ databases">
        <authorList>
            <consortium name="Pathogen Informatics"/>
        </authorList>
    </citation>
    <scope>NUCLEOTIDE SEQUENCE [LARGE SCALE GENOMIC DNA]</scope>
</reference>
<name>A0A183H9J0_9BILA</name>
<dbReference type="Pfam" id="PF00615">
    <property type="entry name" value="RGS"/>
    <property type="match status" value="1"/>
</dbReference>
<dbReference type="PROSITE" id="PS50132">
    <property type="entry name" value="RGS"/>
    <property type="match status" value="1"/>
</dbReference>
<keyword evidence="3" id="KW-1185">Reference proteome</keyword>
<evidence type="ECO:0000313" key="4">
    <source>
        <dbReference type="WBParaSite" id="OFLC_0000415101-mRNA-1"/>
    </source>
</evidence>
<evidence type="ECO:0000313" key="3">
    <source>
        <dbReference type="Proteomes" id="UP000267606"/>
    </source>
</evidence>
<dbReference type="PANTHER" id="PTHR10845:SF192">
    <property type="entry name" value="DOUBLE HIT, ISOFORM B"/>
    <property type="match status" value="1"/>
</dbReference>
<gene>
    <name evidence="2" type="ORF">OFLC_LOCUS4151</name>
</gene>
<proteinExistence type="predicted"/>
<feature type="domain" description="RGS" evidence="1">
    <location>
        <begin position="316"/>
        <end position="359"/>
    </location>
</feature>
<dbReference type="EMBL" id="UZAJ01003043">
    <property type="protein sequence ID" value="VDO39098.1"/>
    <property type="molecule type" value="Genomic_DNA"/>
</dbReference>
<organism evidence="4">
    <name type="scientific">Onchocerca flexuosa</name>
    <dbReference type="NCBI Taxonomy" id="387005"/>
    <lineage>
        <taxon>Eukaryota</taxon>
        <taxon>Metazoa</taxon>
        <taxon>Ecdysozoa</taxon>
        <taxon>Nematoda</taxon>
        <taxon>Chromadorea</taxon>
        <taxon>Rhabditida</taxon>
        <taxon>Spirurina</taxon>
        <taxon>Spiruromorpha</taxon>
        <taxon>Filarioidea</taxon>
        <taxon>Onchocercidae</taxon>
        <taxon>Onchocerca</taxon>
    </lineage>
</organism>
<sequence length="391" mass="44345">MKKNGNLPRNEGLKALMTLLLKQNLVLVLLFLSPLSTQSIVPPPYFVTPSYTPSPPTLPLPSVSFDPFISPGTYYTLLLLSIYYDETIVDFLRDTDYWSIARGRISCRKTILRLPASLSSSSPSSSSHASKMIRWFCVTGLLKHWEKGHYRVKLIEVRNRDREVKFSKDKGDSIFTSAKVQGRKKKAAKCIGSRNLEQFHTTGHGSSALFTNSERFCNKAADSIFSGLLKEEECVNESLEHVFRSSDKNHCSFSECCKVIQPSSSETEQHAVISAKFKAIRAEEQLNDLTDSMVMANGSGETRSSGNQATDKTCIDVEKILHNELYRKPFQQFLEQQFCAENINFYMAVEDYRSIPDSDVCMHYFFLIIQSEFFIEISFFEIPAYSTPSII</sequence>
<dbReference type="InterPro" id="IPR016137">
    <property type="entry name" value="RGS"/>
</dbReference>
<dbReference type="PANTHER" id="PTHR10845">
    <property type="entry name" value="REGULATOR OF G PROTEIN SIGNALING"/>
    <property type="match status" value="1"/>
</dbReference>
<dbReference type="STRING" id="387005.A0A183H9J0"/>
<dbReference type="InterPro" id="IPR036305">
    <property type="entry name" value="RGS_sf"/>
</dbReference>
<accession>A0A183H9J0</accession>
<dbReference type="Proteomes" id="UP000267606">
    <property type="component" value="Unassembled WGS sequence"/>
</dbReference>
<dbReference type="AlphaFoldDB" id="A0A183H9J0"/>
<dbReference type="InterPro" id="IPR044926">
    <property type="entry name" value="RGS_subdomain_2"/>
</dbReference>
<evidence type="ECO:0000259" key="1">
    <source>
        <dbReference type="PROSITE" id="PS50132"/>
    </source>
</evidence>
<dbReference type="WBParaSite" id="OFLC_0000415101-mRNA-1">
    <property type="protein sequence ID" value="OFLC_0000415101-mRNA-1"/>
    <property type="gene ID" value="OFLC_0000415101"/>
</dbReference>
<protein>
    <submittedName>
        <fullName evidence="4">RGS domain-containing protein</fullName>
    </submittedName>
</protein>
<reference evidence="4" key="1">
    <citation type="submission" date="2016-06" db="UniProtKB">
        <authorList>
            <consortium name="WormBaseParasite"/>
        </authorList>
    </citation>
    <scope>IDENTIFICATION</scope>
</reference>
<evidence type="ECO:0000313" key="2">
    <source>
        <dbReference type="EMBL" id="VDO39098.1"/>
    </source>
</evidence>
<dbReference type="SUPFAM" id="SSF48097">
    <property type="entry name" value="Regulator of G-protein signaling, RGS"/>
    <property type="match status" value="1"/>
</dbReference>
<dbReference type="Gene3D" id="1.10.167.10">
    <property type="entry name" value="Regulator of G-protein Signalling 4, domain 2"/>
    <property type="match status" value="1"/>
</dbReference>